<feature type="compositionally biased region" description="Basic and acidic residues" evidence="1">
    <location>
        <begin position="24"/>
        <end position="89"/>
    </location>
</feature>
<proteinExistence type="predicted"/>
<feature type="compositionally biased region" description="Acidic residues" evidence="1">
    <location>
        <begin position="12"/>
        <end position="23"/>
    </location>
</feature>
<reference evidence="2" key="1">
    <citation type="submission" date="2018-05" db="EMBL/GenBank/DDBJ databases">
        <authorList>
            <person name="Lanie J.A."/>
            <person name="Ng W.-L."/>
            <person name="Kazmierczak K.M."/>
            <person name="Andrzejewski T.M."/>
            <person name="Davidsen T.M."/>
            <person name="Wayne K.J."/>
            <person name="Tettelin H."/>
            <person name="Glass J.I."/>
            <person name="Rusch D."/>
            <person name="Podicherti R."/>
            <person name="Tsui H.-C.T."/>
            <person name="Winkler M.E."/>
        </authorList>
    </citation>
    <scope>NUCLEOTIDE SEQUENCE</scope>
</reference>
<accession>A0A381ZNQ7</accession>
<evidence type="ECO:0000256" key="1">
    <source>
        <dbReference type="SAM" id="MobiDB-lite"/>
    </source>
</evidence>
<protein>
    <submittedName>
        <fullName evidence="2">Uncharacterized protein</fullName>
    </submittedName>
</protein>
<feature type="compositionally biased region" description="Polar residues" evidence="1">
    <location>
        <begin position="278"/>
        <end position="306"/>
    </location>
</feature>
<name>A0A381ZNQ7_9ZZZZ</name>
<feature type="region of interest" description="Disordered" evidence="1">
    <location>
        <begin position="189"/>
        <end position="222"/>
    </location>
</feature>
<feature type="compositionally biased region" description="Basic and acidic residues" evidence="1">
    <location>
        <begin position="189"/>
        <end position="202"/>
    </location>
</feature>
<feature type="region of interest" description="Disordered" evidence="1">
    <location>
        <begin position="1"/>
        <end position="89"/>
    </location>
</feature>
<sequence>MPDEEKVKQEDLIDVGETEGAEIELDKKAEGGEVKDEKPTQDSDKSDDTSEKLDESVDVRDSKDDKESEKKEEVKEEQKKEMDEYSEGVKKRIAKLTRKMREAERQREEAVTYAQRVMHERDSLAQQSVSLDKNYTSEMEGRITSSLAAAQAKLSASREADDKKAEVEALTAISQLGYEQARLAELKSRQKLEETAKEDARKRGPAAQYPTQSTPPVDSKAEDWAEKNEWFGKDNAMTYTAFDLHRKLTEEEGFDPKSDSYYEEINKRIRLEFPHKFGNTTDRPVSKPTQNVASATRSSKTGRTTVKLTPSQVAIAKKLRVPLEEYARQLKLTKEE</sequence>
<feature type="region of interest" description="Disordered" evidence="1">
    <location>
        <begin position="275"/>
        <end position="306"/>
    </location>
</feature>
<dbReference type="AlphaFoldDB" id="A0A381ZNQ7"/>
<gene>
    <name evidence="2" type="ORF">METZ01_LOCUS143749</name>
</gene>
<evidence type="ECO:0000313" key="2">
    <source>
        <dbReference type="EMBL" id="SVA90895.1"/>
    </source>
</evidence>
<feature type="compositionally biased region" description="Basic and acidic residues" evidence="1">
    <location>
        <begin position="1"/>
        <end position="11"/>
    </location>
</feature>
<organism evidence="2">
    <name type="scientific">marine metagenome</name>
    <dbReference type="NCBI Taxonomy" id="408172"/>
    <lineage>
        <taxon>unclassified sequences</taxon>
        <taxon>metagenomes</taxon>
        <taxon>ecological metagenomes</taxon>
    </lineage>
</organism>
<dbReference type="EMBL" id="UINC01022055">
    <property type="protein sequence ID" value="SVA90895.1"/>
    <property type="molecule type" value="Genomic_DNA"/>
</dbReference>